<protein>
    <submittedName>
        <fullName evidence="1">Uncharacterized protein</fullName>
    </submittedName>
</protein>
<accession>A0AAQ3QF49</accession>
<dbReference type="GO" id="GO:0010274">
    <property type="term" value="P:hydrotropism"/>
    <property type="evidence" value="ECO:0007669"/>
    <property type="project" value="InterPro"/>
</dbReference>
<proteinExistence type="predicted"/>
<name>A0AAQ3QF49_9LILI</name>
<dbReference type="AlphaFoldDB" id="A0AAQ3QF49"/>
<reference evidence="1 2" key="1">
    <citation type="submission" date="2023-10" db="EMBL/GenBank/DDBJ databases">
        <title>Chromosome-scale genome assembly provides insights into flower coloration mechanisms of Canna indica.</title>
        <authorList>
            <person name="Li C."/>
        </authorList>
    </citation>
    <scope>NUCLEOTIDE SEQUENCE [LARGE SCALE GENOMIC DNA]</scope>
    <source>
        <tissue evidence="1">Flower</tissue>
    </source>
</reference>
<dbReference type="InterPro" id="IPR006460">
    <property type="entry name" value="MIZ1-like_pln"/>
</dbReference>
<gene>
    <name evidence="1" type="ORF">Cni_G17452</name>
</gene>
<evidence type="ECO:0000313" key="2">
    <source>
        <dbReference type="Proteomes" id="UP001327560"/>
    </source>
</evidence>
<sequence length="129" mass="14174">MRTMIDLGSQRGSLYIIDMATAVNCTKDVRFRCSFRSLIECMVPCSVRQTPPTVIPPTLTTYSRYGGNTPTSTTALVATAAATTTVIDTIFGFRCGRVHFCLHDASSCRSTTLLLLEFTVLMAYLAKEM</sequence>
<organism evidence="1 2">
    <name type="scientific">Canna indica</name>
    <name type="common">Indian-shot</name>
    <dbReference type="NCBI Taxonomy" id="4628"/>
    <lineage>
        <taxon>Eukaryota</taxon>
        <taxon>Viridiplantae</taxon>
        <taxon>Streptophyta</taxon>
        <taxon>Embryophyta</taxon>
        <taxon>Tracheophyta</taxon>
        <taxon>Spermatophyta</taxon>
        <taxon>Magnoliopsida</taxon>
        <taxon>Liliopsida</taxon>
        <taxon>Zingiberales</taxon>
        <taxon>Cannaceae</taxon>
        <taxon>Canna</taxon>
    </lineage>
</organism>
<keyword evidence="2" id="KW-1185">Reference proteome</keyword>
<dbReference type="Pfam" id="PF04759">
    <property type="entry name" value="DUF617"/>
    <property type="match status" value="1"/>
</dbReference>
<dbReference type="PANTHER" id="PTHR31276:SF15">
    <property type="entry name" value="PROTEIN MIZU-KUSSEI 1"/>
    <property type="match status" value="1"/>
</dbReference>
<evidence type="ECO:0000313" key="1">
    <source>
        <dbReference type="EMBL" id="WOL08699.1"/>
    </source>
</evidence>
<dbReference type="Proteomes" id="UP001327560">
    <property type="component" value="Chromosome 5"/>
</dbReference>
<dbReference type="PANTHER" id="PTHR31276">
    <property type="match status" value="1"/>
</dbReference>
<dbReference type="EMBL" id="CP136894">
    <property type="protein sequence ID" value="WOL08699.1"/>
    <property type="molecule type" value="Genomic_DNA"/>
</dbReference>